<accession>A0A0F9TG65</accession>
<protein>
    <recommendedName>
        <fullName evidence="2">Large polyvalent protein associated domain-containing protein</fullName>
    </recommendedName>
</protein>
<evidence type="ECO:0008006" key="2">
    <source>
        <dbReference type="Google" id="ProtNLM"/>
    </source>
</evidence>
<evidence type="ECO:0000313" key="1">
    <source>
        <dbReference type="EMBL" id="KKN73867.1"/>
    </source>
</evidence>
<dbReference type="AlphaFoldDB" id="A0A0F9TG65"/>
<gene>
    <name evidence="1" type="ORF">LCGC14_0396690</name>
</gene>
<organism evidence="1">
    <name type="scientific">marine sediment metagenome</name>
    <dbReference type="NCBI Taxonomy" id="412755"/>
    <lineage>
        <taxon>unclassified sequences</taxon>
        <taxon>metagenomes</taxon>
        <taxon>ecological metagenomes</taxon>
    </lineage>
</organism>
<comment type="caution">
    <text evidence="1">The sequence shown here is derived from an EMBL/GenBank/DDBJ whole genome shotgun (WGS) entry which is preliminary data.</text>
</comment>
<name>A0A0F9TG65_9ZZZZ</name>
<sequence length="1078" mass="120700">MTLPPDLKTPPITWGGQIKPQPMVKPAPMIKPSPFEVPQIGLPQITPTVLPEEHIELPWWQRALQVFATPFVWVDENIIQPGLAISGVTIGFVDEVERDAGEDYWEWKKRSWAGWDAPGFNLNVPWSDEPWRVDLKGVMEIAPWLLIPAVGQVGTAVSGLGKVGLRASGQALKSAVTAGQTGEATRIAAGMVISYSPWGLAEKAVGVTAGKAIKGGFKSIGFISERVGKSVSEKLFGKIPDPPPPTIAETKLTKYWKEAVMPAYGKVHRLIPEQLRPEQRAVIEKHRAIFGEGKISHQEWRRRVDKDLAKLGGVKDEFALTPEALASRQAKEIAKIEANVVSGVASKELGDKLISKIKKSPEFTAVPFRKAEMAEFMAKINKAEQDGYVALGSVNELNDLLVLGLIPEPRFLEQWASIFGKEFAEATGKFINLKPSIRAKIIDGLNLPRAVLATLDLSATFRQGLILGLVRPKDVPRAFIRQLKYFGSEKLSLQMDDMLRSRPLYREGIKAGIEFQAVRRGALSRMKEEPFFSNLAQNIPFVRRSERAFTGYLNEMRMTAFEAGYGVLQAQAVGSVGLTKLLPEHLKLFGDFINFASGRGTLPFNTTQYAPLLNAVLFSPRYQMSTLGLPKILGRMLLSKNPYIRKQAALALATFAGGGAGLLGLLNTTGIAKVEGDPRAGDFGKIRFRTGEDAQGNPIYSETRFDPWRGYIQYARFAAQMLMGERKSAFGNINKAERWDIALRFAQTKFSPAAGLIADLWKGENYLGEPIFEKTTGFIKVAKDRLLPLAVQDVMDAIEMQGANGIWVAAPASLGIGVLTFVNDLNRIQQKIARDMGYEGWDAIDPKTRREIEMTNTELQVATIAFDRQTMGFAWSDWHQAGKAIDNVFRQNVELAVAEYRKTDDGYKFKEKVSDAFTAKRGGYQAREAELRFEDIVKRLNIQDTVESDLVLGPEAMAIRIYNDALWGEDMYDEFGNYKYSKADIRKEQLLRDLGQEMFTYAEEYRGLKYEDFPPEFQQLKEAQTILEPYWEVKEEADKYFGLQDSPRKDAFILRRRKAIKRGNPMIGFYLDIFYKRS</sequence>
<proteinExistence type="predicted"/>
<dbReference type="EMBL" id="LAZR01000336">
    <property type="protein sequence ID" value="KKN73867.1"/>
    <property type="molecule type" value="Genomic_DNA"/>
</dbReference>
<reference evidence="1" key="1">
    <citation type="journal article" date="2015" name="Nature">
        <title>Complex archaea that bridge the gap between prokaryotes and eukaryotes.</title>
        <authorList>
            <person name="Spang A."/>
            <person name="Saw J.H."/>
            <person name="Jorgensen S.L."/>
            <person name="Zaremba-Niedzwiedzka K."/>
            <person name="Martijn J."/>
            <person name="Lind A.E."/>
            <person name="van Eijk R."/>
            <person name="Schleper C."/>
            <person name="Guy L."/>
            <person name="Ettema T.J."/>
        </authorList>
    </citation>
    <scope>NUCLEOTIDE SEQUENCE</scope>
</reference>